<comment type="similarity">
    <text evidence="1">Belongs to the bactofilin family.</text>
</comment>
<proteinExistence type="inferred from homology"/>
<dbReference type="AlphaFoldDB" id="A0A7I9VMP9"/>
<name>A0A7I9VMP9_9BACT</name>
<protein>
    <recommendedName>
        <fullName evidence="5">Cytoskeletal protein CcmA (Bactofilin family)</fullName>
    </recommendedName>
</protein>
<evidence type="ECO:0000256" key="1">
    <source>
        <dbReference type="ARBA" id="ARBA00044755"/>
    </source>
</evidence>
<feature type="compositionally biased region" description="Pro residues" evidence="2">
    <location>
        <begin position="127"/>
        <end position="142"/>
    </location>
</feature>
<evidence type="ECO:0000313" key="4">
    <source>
        <dbReference type="Proteomes" id="UP000503640"/>
    </source>
</evidence>
<dbReference type="RefSeq" id="WP_176065493.1">
    <property type="nucleotide sequence ID" value="NZ_BJTG01000005.1"/>
</dbReference>
<dbReference type="PANTHER" id="PTHR35024">
    <property type="entry name" value="HYPOTHETICAL CYTOSOLIC PROTEIN"/>
    <property type="match status" value="1"/>
</dbReference>
<evidence type="ECO:0000256" key="2">
    <source>
        <dbReference type="SAM" id="MobiDB-lite"/>
    </source>
</evidence>
<dbReference type="InterPro" id="IPR007607">
    <property type="entry name" value="BacA/B"/>
</dbReference>
<comment type="caution">
    <text evidence="3">The sequence shown here is derived from an EMBL/GenBank/DDBJ whole genome shotgun (WGS) entry which is preliminary data.</text>
</comment>
<dbReference type="Proteomes" id="UP000503640">
    <property type="component" value="Unassembled WGS sequence"/>
</dbReference>
<gene>
    <name evidence="3" type="ORF">AMYX_24270</name>
</gene>
<reference evidence="4" key="1">
    <citation type="journal article" date="2020" name="Appl. Environ. Microbiol.">
        <title>Diazotrophic Anaeromyxobacter Isolates from Soils.</title>
        <authorList>
            <person name="Masuda Y."/>
            <person name="Yamanaka H."/>
            <person name="Xu Z.X."/>
            <person name="Shiratori Y."/>
            <person name="Aono T."/>
            <person name="Amachi S."/>
            <person name="Senoo K."/>
            <person name="Itoh H."/>
        </authorList>
    </citation>
    <scope>NUCLEOTIDE SEQUENCE [LARGE SCALE GENOMIC DNA]</scope>
    <source>
        <strain evidence="4">R267</strain>
    </source>
</reference>
<dbReference type="EMBL" id="BJTG01000005">
    <property type="protein sequence ID" value="GEJ57686.1"/>
    <property type="molecule type" value="Genomic_DNA"/>
</dbReference>
<evidence type="ECO:0000313" key="3">
    <source>
        <dbReference type="EMBL" id="GEJ57686.1"/>
    </source>
</evidence>
<keyword evidence="4" id="KW-1185">Reference proteome</keyword>
<organism evidence="3 4">
    <name type="scientific">Anaeromyxobacter diazotrophicus</name>
    <dbReference type="NCBI Taxonomy" id="2590199"/>
    <lineage>
        <taxon>Bacteria</taxon>
        <taxon>Pseudomonadati</taxon>
        <taxon>Myxococcota</taxon>
        <taxon>Myxococcia</taxon>
        <taxon>Myxococcales</taxon>
        <taxon>Cystobacterineae</taxon>
        <taxon>Anaeromyxobacteraceae</taxon>
        <taxon>Anaeromyxobacter</taxon>
    </lineage>
</organism>
<accession>A0A7I9VMP9</accession>
<dbReference type="PANTHER" id="PTHR35024:SF4">
    <property type="entry name" value="POLYMER-FORMING CYTOSKELETAL PROTEIN"/>
    <property type="match status" value="1"/>
</dbReference>
<feature type="region of interest" description="Disordered" evidence="2">
    <location>
        <begin position="123"/>
        <end position="142"/>
    </location>
</feature>
<sequence>MAMANLKRDELPPALGGTSDLLLGAGAEFEGKLTFKGTVRIDAVFKGSIITDDVLVVGEHARIEAEITCGTIIVHGSVKGNIRAKSAVELHHPAQVRGDVHTPSLAVEKGVLLHGMVHMENLDRAAPPRPAAPPPAAPAATP</sequence>
<evidence type="ECO:0008006" key="5">
    <source>
        <dbReference type="Google" id="ProtNLM"/>
    </source>
</evidence>
<dbReference type="Pfam" id="PF04519">
    <property type="entry name" value="Bactofilin"/>
    <property type="match status" value="1"/>
</dbReference>